<keyword evidence="13" id="KW-1185">Reference proteome</keyword>
<evidence type="ECO:0000256" key="6">
    <source>
        <dbReference type="ARBA" id="ARBA00022968"/>
    </source>
</evidence>
<evidence type="ECO:0000256" key="7">
    <source>
        <dbReference type="ARBA" id="ARBA00022989"/>
    </source>
</evidence>
<dbReference type="STRING" id="225164.V3ZR64"/>
<name>V3ZR64_LOTGI</name>
<dbReference type="SUPFAM" id="SSF53448">
    <property type="entry name" value="Nucleotide-diphospho-sugar transferases"/>
    <property type="match status" value="1"/>
</dbReference>
<dbReference type="HOGENOM" id="CLU_036849_6_2_1"/>
<dbReference type="OMA" id="FFSGQLM"/>
<feature type="non-terminal residue" evidence="12">
    <location>
        <position position="1"/>
    </location>
</feature>
<accession>V3ZR64</accession>
<dbReference type="OrthoDB" id="2139606at2759"/>
<dbReference type="EC" id="2.4.1.-" evidence="11"/>
<dbReference type="Pfam" id="PF01762">
    <property type="entry name" value="Galactosyl_T"/>
    <property type="match status" value="1"/>
</dbReference>
<evidence type="ECO:0000313" key="13">
    <source>
        <dbReference type="Proteomes" id="UP000030746"/>
    </source>
</evidence>
<dbReference type="GeneID" id="20229946"/>
<keyword evidence="8 11" id="KW-0333">Golgi apparatus</keyword>
<keyword evidence="7" id="KW-1133">Transmembrane helix</keyword>
<dbReference type="FunFam" id="3.90.550.50:FF:000001">
    <property type="entry name" value="Hexosyltransferase"/>
    <property type="match status" value="1"/>
</dbReference>
<dbReference type="GO" id="GO:0016758">
    <property type="term" value="F:hexosyltransferase activity"/>
    <property type="evidence" value="ECO:0007669"/>
    <property type="project" value="InterPro"/>
</dbReference>
<dbReference type="EMBL" id="KB201890">
    <property type="protein sequence ID" value="ESO93898.1"/>
    <property type="molecule type" value="Genomic_DNA"/>
</dbReference>
<dbReference type="AlphaFoldDB" id="V3ZR64"/>
<evidence type="ECO:0000256" key="3">
    <source>
        <dbReference type="ARBA" id="ARBA00022676"/>
    </source>
</evidence>
<dbReference type="PANTHER" id="PTHR11214">
    <property type="entry name" value="BETA-1,3-N-ACETYLGLUCOSAMINYLTRANSFERASE"/>
    <property type="match status" value="1"/>
</dbReference>
<keyword evidence="9" id="KW-0472">Membrane</keyword>
<evidence type="ECO:0000256" key="11">
    <source>
        <dbReference type="RuleBase" id="RU363063"/>
    </source>
</evidence>
<sequence>IFIIIFSIPRNIASRNAIRFSWASVSNNNTASTRYAFFFGNSSDKNILFQEAKIYKDIIMEDFQDSYQNLTYKTMMGFKFVTLFCNNAKYILKTDDDMWINLNSLNEYLQTNSEKLTHSVGGSCHQTAGPIRSKSSKWYASFESYPSAKYPGYCSGTGYILTTKTAQQVLEISKNVPFFHLEDVYVSLCIRKLGYSLEGIPGFFYGAGAKSDLCRYKKKGVITWHMVPPDTLLKIWSRNCRN</sequence>
<reference evidence="12 13" key="1">
    <citation type="journal article" date="2013" name="Nature">
        <title>Insights into bilaterian evolution from three spiralian genomes.</title>
        <authorList>
            <person name="Simakov O."/>
            <person name="Marletaz F."/>
            <person name="Cho S.J."/>
            <person name="Edsinger-Gonzales E."/>
            <person name="Havlak P."/>
            <person name="Hellsten U."/>
            <person name="Kuo D.H."/>
            <person name="Larsson T."/>
            <person name="Lv J."/>
            <person name="Arendt D."/>
            <person name="Savage R."/>
            <person name="Osoegawa K."/>
            <person name="de Jong P."/>
            <person name="Grimwood J."/>
            <person name="Chapman J.A."/>
            <person name="Shapiro H."/>
            <person name="Aerts A."/>
            <person name="Otillar R.P."/>
            <person name="Terry A.Y."/>
            <person name="Boore J.L."/>
            <person name="Grigoriev I.V."/>
            <person name="Lindberg D.R."/>
            <person name="Seaver E.C."/>
            <person name="Weisblat D.A."/>
            <person name="Putnam N.H."/>
            <person name="Rokhsar D.S."/>
        </authorList>
    </citation>
    <scope>NUCLEOTIDE SEQUENCE [LARGE SCALE GENOMIC DNA]</scope>
</reference>
<dbReference type="PANTHER" id="PTHR11214:SF314">
    <property type="entry name" value="HEXOSYLTRANSFERASE"/>
    <property type="match status" value="1"/>
</dbReference>
<dbReference type="InterPro" id="IPR029044">
    <property type="entry name" value="Nucleotide-diphossugar_trans"/>
</dbReference>
<keyword evidence="6" id="KW-0735">Signal-anchor</keyword>
<evidence type="ECO:0000256" key="10">
    <source>
        <dbReference type="ARBA" id="ARBA00023180"/>
    </source>
</evidence>
<evidence type="ECO:0000256" key="1">
    <source>
        <dbReference type="ARBA" id="ARBA00004323"/>
    </source>
</evidence>
<gene>
    <name evidence="12" type="ORF">LOTGIDRAFT_105150</name>
</gene>
<evidence type="ECO:0000256" key="9">
    <source>
        <dbReference type="ARBA" id="ARBA00023136"/>
    </source>
</evidence>
<dbReference type="InterPro" id="IPR002659">
    <property type="entry name" value="Glyco_trans_31"/>
</dbReference>
<comment type="subcellular location">
    <subcellularLocation>
        <location evidence="1 11">Golgi apparatus membrane</location>
        <topology evidence="1 11">Single-pass type II membrane protein</topology>
    </subcellularLocation>
</comment>
<keyword evidence="5" id="KW-0812">Transmembrane</keyword>
<dbReference type="Gene3D" id="3.90.550.50">
    <property type="match status" value="1"/>
</dbReference>
<organism evidence="12 13">
    <name type="scientific">Lottia gigantea</name>
    <name type="common">Giant owl limpet</name>
    <dbReference type="NCBI Taxonomy" id="225164"/>
    <lineage>
        <taxon>Eukaryota</taxon>
        <taxon>Metazoa</taxon>
        <taxon>Spiralia</taxon>
        <taxon>Lophotrochozoa</taxon>
        <taxon>Mollusca</taxon>
        <taxon>Gastropoda</taxon>
        <taxon>Patellogastropoda</taxon>
        <taxon>Lottioidea</taxon>
        <taxon>Lottiidae</taxon>
        <taxon>Lottia</taxon>
    </lineage>
</organism>
<dbReference type="KEGG" id="lgi:LOTGIDRAFT_105150"/>
<proteinExistence type="inferred from homology"/>
<dbReference type="GO" id="GO:0000139">
    <property type="term" value="C:Golgi membrane"/>
    <property type="evidence" value="ECO:0007669"/>
    <property type="project" value="UniProtKB-SubCell"/>
</dbReference>
<comment type="similarity">
    <text evidence="2 11">Belongs to the glycosyltransferase 31 family.</text>
</comment>
<dbReference type="GO" id="GO:0006493">
    <property type="term" value="P:protein O-linked glycosylation"/>
    <property type="evidence" value="ECO:0007669"/>
    <property type="project" value="TreeGrafter"/>
</dbReference>
<evidence type="ECO:0000256" key="4">
    <source>
        <dbReference type="ARBA" id="ARBA00022679"/>
    </source>
</evidence>
<keyword evidence="3 11" id="KW-0328">Glycosyltransferase</keyword>
<dbReference type="RefSeq" id="XP_009055518.1">
    <property type="nucleotide sequence ID" value="XM_009057270.1"/>
</dbReference>
<evidence type="ECO:0000256" key="8">
    <source>
        <dbReference type="ARBA" id="ARBA00023034"/>
    </source>
</evidence>
<evidence type="ECO:0000313" key="12">
    <source>
        <dbReference type="EMBL" id="ESO93898.1"/>
    </source>
</evidence>
<keyword evidence="4" id="KW-0808">Transferase</keyword>
<protein>
    <recommendedName>
        <fullName evidence="11">Hexosyltransferase</fullName>
        <ecNumber evidence="11">2.4.1.-</ecNumber>
    </recommendedName>
</protein>
<keyword evidence="10" id="KW-0325">Glycoprotein</keyword>
<dbReference type="CTD" id="20229946"/>
<dbReference type="Proteomes" id="UP000030746">
    <property type="component" value="Unassembled WGS sequence"/>
</dbReference>
<evidence type="ECO:0000256" key="2">
    <source>
        <dbReference type="ARBA" id="ARBA00008661"/>
    </source>
</evidence>
<evidence type="ECO:0000256" key="5">
    <source>
        <dbReference type="ARBA" id="ARBA00022692"/>
    </source>
</evidence>